<dbReference type="Proteomes" id="UP000327118">
    <property type="component" value="Unassembled WGS sequence"/>
</dbReference>
<evidence type="ECO:0000313" key="2">
    <source>
        <dbReference type="Proteomes" id="UP000327118"/>
    </source>
</evidence>
<evidence type="ECO:0000313" key="1">
    <source>
        <dbReference type="EMBL" id="KAE8352125.1"/>
    </source>
</evidence>
<accession>A0A5N6Z3A2</accession>
<dbReference type="EMBL" id="ML739141">
    <property type="protein sequence ID" value="KAE8352125.1"/>
    <property type="molecule type" value="Genomic_DNA"/>
</dbReference>
<organism evidence="1 2">
    <name type="scientific">Aspergillus coremiiformis</name>
    <dbReference type="NCBI Taxonomy" id="138285"/>
    <lineage>
        <taxon>Eukaryota</taxon>
        <taxon>Fungi</taxon>
        <taxon>Dikarya</taxon>
        <taxon>Ascomycota</taxon>
        <taxon>Pezizomycotina</taxon>
        <taxon>Eurotiomycetes</taxon>
        <taxon>Eurotiomycetidae</taxon>
        <taxon>Eurotiales</taxon>
        <taxon>Aspergillaceae</taxon>
        <taxon>Aspergillus</taxon>
        <taxon>Aspergillus subgen. Circumdati</taxon>
    </lineage>
</organism>
<proteinExistence type="predicted"/>
<protein>
    <submittedName>
        <fullName evidence="1">Uncharacterized protein</fullName>
    </submittedName>
</protein>
<reference evidence="2" key="1">
    <citation type="submission" date="2019-04" db="EMBL/GenBank/DDBJ databases">
        <title>Friends and foes A comparative genomics studyof 23 Aspergillus species from section Flavi.</title>
        <authorList>
            <consortium name="DOE Joint Genome Institute"/>
            <person name="Kjaerbolling I."/>
            <person name="Vesth T."/>
            <person name="Frisvad J.C."/>
            <person name="Nybo J.L."/>
            <person name="Theobald S."/>
            <person name="Kildgaard S."/>
            <person name="Isbrandt T."/>
            <person name="Kuo A."/>
            <person name="Sato A."/>
            <person name="Lyhne E.K."/>
            <person name="Kogle M.E."/>
            <person name="Wiebenga A."/>
            <person name="Kun R.S."/>
            <person name="Lubbers R.J."/>
            <person name="Makela M.R."/>
            <person name="Barry K."/>
            <person name="Chovatia M."/>
            <person name="Clum A."/>
            <person name="Daum C."/>
            <person name="Haridas S."/>
            <person name="He G."/>
            <person name="LaButti K."/>
            <person name="Lipzen A."/>
            <person name="Mondo S."/>
            <person name="Riley R."/>
            <person name="Salamov A."/>
            <person name="Simmons B.A."/>
            <person name="Magnuson J.K."/>
            <person name="Henrissat B."/>
            <person name="Mortensen U.H."/>
            <person name="Larsen T.O."/>
            <person name="Devries R.P."/>
            <person name="Grigoriev I.V."/>
            <person name="Machida M."/>
            <person name="Baker S.E."/>
            <person name="Andersen M.R."/>
        </authorList>
    </citation>
    <scope>NUCLEOTIDE SEQUENCE [LARGE SCALE GENOMIC DNA]</scope>
    <source>
        <strain evidence="2">CBS 553.77</strain>
    </source>
</reference>
<dbReference type="OrthoDB" id="5282002at2759"/>
<sequence>MSDPTNTIQTLNARMTELITALEAHPLITTPQPHPTIFYVLDFVRNSHSKLKSIDAQKLQSGDQSARSELQDIRGRNVLAGALIKGEGPMAQMMLMMGEGLPVEFGDDVKQKVDAVNSV</sequence>
<gene>
    <name evidence="1" type="ORF">BDV28DRAFT_135691</name>
</gene>
<keyword evidence="2" id="KW-1185">Reference proteome</keyword>
<name>A0A5N6Z3A2_9EURO</name>
<dbReference type="AlphaFoldDB" id="A0A5N6Z3A2"/>